<dbReference type="SMART" id="SM00409">
    <property type="entry name" value="IG"/>
    <property type="match status" value="3"/>
</dbReference>
<dbReference type="FunFam" id="2.60.40.10:FF:000719">
    <property type="entry name" value="nephrin isoform X1"/>
    <property type="match status" value="1"/>
</dbReference>
<dbReference type="SMART" id="SM00408">
    <property type="entry name" value="IGc2"/>
    <property type="match status" value="4"/>
</dbReference>
<reference evidence="12" key="1">
    <citation type="submission" date="2020-08" db="EMBL/GenBank/DDBJ databases">
        <title>Multicomponent nature underlies the extraordinary mechanical properties of spider dragline silk.</title>
        <authorList>
            <person name="Kono N."/>
            <person name="Nakamura H."/>
            <person name="Mori M."/>
            <person name="Yoshida Y."/>
            <person name="Ohtoshi R."/>
            <person name="Malay A.D."/>
            <person name="Moran D.A.P."/>
            <person name="Tomita M."/>
            <person name="Numata K."/>
            <person name="Arakawa K."/>
        </authorList>
    </citation>
    <scope>NUCLEOTIDE SEQUENCE</scope>
</reference>
<dbReference type="Pfam" id="PF07679">
    <property type="entry name" value="I-set"/>
    <property type="match status" value="2"/>
</dbReference>
<dbReference type="OrthoDB" id="152385at2759"/>
<feature type="domain" description="Fibronectin type-III" evidence="11">
    <location>
        <begin position="637"/>
        <end position="732"/>
    </location>
</feature>
<dbReference type="PROSITE" id="PS50853">
    <property type="entry name" value="FN3"/>
    <property type="match status" value="4"/>
</dbReference>
<comment type="caution">
    <text evidence="12">The sequence shown here is derived from an EMBL/GenBank/DDBJ whole genome shotgun (WGS) entry which is preliminary data.</text>
</comment>
<sequence>MDYRYIAGYHRTLKMIDLSHSKGPFDRSEEVITGMHGRPLPHNHRQKTYPNGTLVIEDLQRSRDGGQYHCVAENNRSRTARRDVSLNIMAPPVVEPFSFASALSEGKRATVTCVVSSGDLPIRISWMKDGQPLPDDLRGSISTVNEFTSTLSFSSVSQIHNGNYTCIASNPVASRNHTATMIVKVPPKWKTEPSDKSVVMGQPVMFDCQANGYPDPVIRWKKSTEGSKTQFQVIISNENVQILENGSLIIKEASKEDSGHYMCQATNDVGSGLSTVVYLKVHVAAHFKDKFKALTLTRGQSATLTCRAIGEKPLAISWTKDRHPFDPSFEPRYAFEERIFSEGMEATIKISSVNRKDSSLFTCIAQNAYGRDDTNFQVIVQEPWTLSKTSMVDSSDSMYTLQGLIPHTTYHIRVKAENAVGSGDFSEPLTIVTDGEAPSGPPREVRAIATSSKSIQVTWKPPLKEDSLSPIDGYYVGYKSRNSDQFAYKTLETSLGGLLECEITDLSKNTKYRVIVQAFNNKGAGPPSDEAQVQTLEFDPPNAPVLRLVSATASSIHLAWELTEGNSNPVAGYILFHKSEAPDWEEVQLSEERNSYVFYGLQCGMRYQFYLVAFNVAGRGQPSDVISARSEGTVPIAPVRESLLTINSTFIIIHLISWKSGGCAINFFAVQYKPLNQPEWILLSSNVLPEQRTVTVTDLTPASHYMLLMTAHNDAGTTEAEYQFSTLTLWGGILNSFQLVPITRREKRRGIR</sequence>
<keyword evidence="13" id="KW-1185">Reference proteome</keyword>
<dbReference type="Gene3D" id="2.60.40.10">
    <property type="entry name" value="Immunoglobulins"/>
    <property type="match status" value="8"/>
</dbReference>
<protein>
    <submittedName>
        <fullName evidence="12">Down syndrome cell adhesion molecule</fullName>
    </submittedName>
</protein>
<keyword evidence="6" id="KW-1133">Transmembrane helix</keyword>
<dbReference type="InterPro" id="IPR056754">
    <property type="entry name" value="DSCAM/DSCAML_C"/>
</dbReference>
<feature type="domain" description="Fibronectin type-III" evidence="11">
    <location>
        <begin position="344"/>
        <end position="436"/>
    </location>
</feature>
<dbReference type="Pfam" id="PF25059">
    <property type="entry name" value="FN3_DSCAM-DSCAML_C"/>
    <property type="match status" value="1"/>
</dbReference>
<dbReference type="EMBL" id="BMAV01027844">
    <property type="protein sequence ID" value="GFS62730.1"/>
    <property type="molecule type" value="Genomic_DNA"/>
</dbReference>
<dbReference type="InterPro" id="IPR036179">
    <property type="entry name" value="Ig-like_dom_sf"/>
</dbReference>
<dbReference type="GO" id="GO:0043005">
    <property type="term" value="C:neuron projection"/>
    <property type="evidence" value="ECO:0007669"/>
    <property type="project" value="TreeGrafter"/>
</dbReference>
<keyword evidence="4" id="KW-0677">Repeat</keyword>
<dbReference type="CDD" id="cd00063">
    <property type="entry name" value="FN3"/>
    <property type="match status" value="4"/>
</dbReference>
<evidence type="ECO:0000256" key="3">
    <source>
        <dbReference type="ARBA" id="ARBA00022729"/>
    </source>
</evidence>
<dbReference type="GO" id="GO:0016020">
    <property type="term" value="C:membrane"/>
    <property type="evidence" value="ECO:0007669"/>
    <property type="project" value="UniProtKB-SubCell"/>
</dbReference>
<keyword evidence="2" id="KW-0812">Transmembrane</keyword>
<dbReference type="GO" id="GO:0030154">
    <property type="term" value="P:cell differentiation"/>
    <property type="evidence" value="ECO:0007669"/>
    <property type="project" value="UniProtKB-ARBA"/>
</dbReference>
<feature type="domain" description="Ig-like" evidence="10">
    <location>
        <begin position="92"/>
        <end position="182"/>
    </location>
</feature>
<evidence type="ECO:0000256" key="6">
    <source>
        <dbReference type="ARBA" id="ARBA00022989"/>
    </source>
</evidence>
<evidence type="ECO:0000256" key="8">
    <source>
        <dbReference type="ARBA" id="ARBA00023157"/>
    </source>
</evidence>
<dbReference type="InterPro" id="IPR003961">
    <property type="entry name" value="FN3_dom"/>
</dbReference>
<evidence type="ECO:0000256" key="5">
    <source>
        <dbReference type="ARBA" id="ARBA00022889"/>
    </source>
</evidence>
<dbReference type="FunFam" id="2.60.40.10:FF:000104">
    <property type="entry name" value="Down syndrome cell adhesion molecule b"/>
    <property type="match status" value="1"/>
</dbReference>
<gene>
    <name evidence="12" type="primary">DSCAM</name>
    <name evidence="12" type="ORF">TNIN_66401</name>
</gene>
<keyword evidence="9" id="KW-0393">Immunoglobulin domain</keyword>
<feature type="domain" description="Ig-like" evidence="10">
    <location>
        <begin position="299"/>
        <end position="381"/>
    </location>
</feature>
<dbReference type="InterPro" id="IPR051170">
    <property type="entry name" value="Neural/epithelial_adhesion"/>
</dbReference>
<dbReference type="Pfam" id="PF00041">
    <property type="entry name" value="fn3"/>
    <property type="match status" value="2"/>
</dbReference>
<evidence type="ECO:0000256" key="2">
    <source>
        <dbReference type="ARBA" id="ARBA00022692"/>
    </source>
</evidence>
<dbReference type="SMART" id="SM00060">
    <property type="entry name" value="FN3"/>
    <property type="match status" value="4"/>
</dbReference>
<dbReference type="SUPFAM" id="SSF48726">
    <property type="entry name" value="Immunoglobulin"/>
    <property type="match status" value="4"/>
</dbReference>
<feature type="domain" description="Ig-like" evidence="10">
    <location>
        <begin position="187"/>
        <end position="274"/>
    </location>
</feature>
<dbReference type="InterPro" id="IPR003599">
    <property type="entry name" value="Ig_sub"/>
</dbReference>
<dbReference type="PROSITE" id="PS50835">
    <property type="entry name" value="IG_LIKE"/>
    <property type="match status" value="3"/>
</dbReference>
<evidence type="ECO:0000259" key="11">
    <source>
        <dbReference type="PROSITE" id="PS50853"/>
    </source>
</evidence>
<comment type="subcellular location">
    <subcellularLocation>
        <location evidence="1">Membrane</location>
        <topology evidence="1">Single-pass membrane protein</topology>
    </subcellularLocation>
</comment>
<evidence type="ECO:0000259" key="10">
    <source>
        <dbReference type="PROSITE" id="PS50835"/>
    </source>
</evidence>
<evidence type="ECO:0000256" key="1">
    <source>
        <dbReference type="ARBA" id="ARBA00004167"/>
    </source>
</evidence>
<dbReference type="FunFam" id="2.60.40.10:FF:000333">
    <property type="entry name" value="Down syndrome cell adhesion molecule"/>
    <property type="match status" value="1"/>
</dbReference>
<dbReference type="GO" id="GO:0007155">
    <property type="term" value="P:cell adhesion"/>
    <property type="evidence" value="ECO:0007669"/>
    <property type="project" value="UniProtKB-KW"/>
</dbReference>
<evidence type="ECO:0000256" key="4">
    <source>
        <dbReference type="ARBA" id="ARBA00022737"/>
    </source>
</evidence>
<dbReference type="InterPro" id="IPR013783">
    <property type="entry name" value="Ig-like_fold"/>
</dbReference>
<keyword evidence="5" id="KW-0130">Cell adhesion</keyword>
<dbReference type="AlphaFoldDB" id="A0A8X6MJT8"/>
<organism evidence="12 13">
    <name type="scientific">Trichonephila inaurata madagascariensis</name>
    <dbReference type="NCBI Taxonomy" id="2747483"/>
    <lineage>
        <taxon>Eukaryota</taxon>
        <taxon>Metazoa</taxon>
        <taxon>Ecdysozoa</taxon>
        <taxon>Arthropoda</taxon>
        <taxon>Chelicerata</taxon>
        <taxon>Arachnida</taxon>
        <taxon>Araneae</taxon>
        <taxon>Araneomorphae</taxon>
        <taxon>Entelegynae</taxon>
        <taxon>Araneoidea</taxon>
        <taxon>Nephilidae</taxon>
        <taxon>Trichonephila</taxon>
        <taxon>Trichonephila inaurata</taxon>
    </lineage>
</organism>
<proteinExistence type="predicted"/>
<name>A0A8X6MJT8_9ARAC</name>
<keyword evidence="3" id="KW-0732">Signal</keyword>
<evidence type="ECO:0000256" key="9">
    <source>
        <dbReference type="ARBA" id="ARBA00023319"/>
    </source>
</evidence>
<dbReference type="Pfam" id="PF13927">
    <property type="entry name" value="Ig_3"/>
    <property type="match status" value="1"/>
</dbReference>
<dbReference type="InterPro" id="IPR036116">
    <property type="entry name" value="FN3_sf"/>
</dbReference>
<dbReference type="PANTHER" id="PTHR12231:SF253">
    <property type="entry name" value="DPR-INTERACTING PROTEIN ETA, ISOFORM B-RELATED"/>
    <property type="match status" value="1"/>
</dbReference>
<dbReference type="FunFam" id="2.60.40.10:FF:000028">
    <property type="entry name" value="Neuronal cell adhesion molecule"/>
    <property type="match status" value="1"/>
</dbReference>
<dbReference type="PANTHER" id="PTHR12231">
    <property type="entry name" value="CTX-RELATED TYPE I TRANSMEMBRANE PROTEIN"/>
    <property type="match status" value="1"/>
</dbReference>
<feature type="domain" description="Fibronectin type-III" evidence="11">
    <location>
        <begin position="540"/>
        <end position="633"/>
    </location>
</feature>
<evidence type="ECO:0000313" key="13">
    <source>
        <dbReference type="Proteomes" id="UP000886998"/>
    </source>
</evidence>
<dbReference type="InterPro" id="IPR013098">
    <property type="entry name" value="Ig_I-set"/>
</dbReference>
<dbReference type="InterPro" id="IPR007110">
    <property type="entry name" value="Ig-like_dom"/>
</dbReference>
<accession>A0A8X6MJT8</accession>
<dbReference type="SUPFAM" id="SSF49265">
    <property type="entry name" value="Fibronectin type III"/>
    <property type="match status" value="2"/>
</dbReference>
<dbReference type="Proteomes" id="UP000886998">
    <property type="component" value="Unassembled WGS sequence"/>
</dbReference>
<keyword evidence="7" id="KW-0472">Membrane</keyword>
<keyword evidence="8" id="KW-1015">Disulfide bond</keyword>
<dbReference type="InterPro" id="IPR003598">
    <property type="entry name" value="Ig_sub2"/>
</dbReference>
<dbReference type="GO" id="GO:0009653">
    <property type="term" value="P:anatomical structure morphogenesis"/>
    <property type="evidence" value="ECO:0007669"/>
    <property type="project" value="UniProtKB-ARBA"/>
</dbReference>
<evidence type="ECO:0000256" key="7">
    <source>
        <dbReference type="ARBA" id="ARBA00023136"/>
    </source>
</evidence>
<feature type="domain" description="Fibronectin type-III" evidence="11">
    <location>
        <begin position="441"/>
        <end position="538"/>
    </location>
</feature>
<evidence type="ECO:0000313" key="12">
    <source>
        <dbReference type="EMBL" id="GFS62730.1"/>
    </source>
</evidence>